<dbReference type="InterPro" id="IPR003439">
    <property type="entry name" value="ABC_transporter-like_ATP-bd"/>
</dbReference>
<keyword evidence="4 6" id="KW-0067">ATP-binding</keyword>
<dbReference type="InterPro" id="IPR003593">
    <property type="entry name" value="AAA+_ATPase"/>
</dbReference>
<dbReference type="SMART" id="SM00382">
    <property type="entry name" value="AAA"/>
    <property type="match status" value="1"/>
</dbReference>
<evidence type="ECO:0000259" key="5">
    <source>
        <dbReference type="PROSITE" id="PS50893"/>
    </source>
</evidence>
<keyword evidence="3" id="KW-0547">Nucleotide-binding</keyword>
<dbReference type="SUPFAM" id="SSF52540">
    <property type="entry name" value="P-loop containing nucleoside triphosphate hydrolases"/>
    <property type="match status" value="1"/>
</dbReference>
<dbReference type="InterPro" id="IPR015854">
    <property type="entry name" value="ABC_transpr_LolD-like"/>
</dbReference>
<proteinExistence type="inferred from homology"/>
<sequence length="246" mass="26431">MNDLPARAPVVELRGVAKIYDVPAGRFTALDGVNLEIASGEFVAVVGKSGSGKTTLLNLLAGIDRPTKGEVIVAGTSMGALSESRLAEWRGRNVGLVFQFFQLLPTLTVVENVALPMDFAERIPRAKRRHRALELLERVGIRDQADKLPNMLSGGQQQRAAVARALANDPPVLLADEPTGNLDSINRAAVLELFADLNADGRTIVMVTHEHDARAFATREVTMVDGHIDAMPQAEAGDPGTPDERL</sequence>
<reference evidence="7" key="1">
    <citation type="journal article" date="2019" name="Int. J. Syst. Evol. Microbiol.">
        <title>The Global Catalogue of Microorganisms (GCM) 10K type strain sequencing project: providing services to taxonomists for standard genome sequencing and annotation.</title>
        <authorList>
            <consortium name="The Broad Institute Genomics Platform"/>
            <consortium name="The Broad Institute Genome Sequencing Center for Infectious Disease"/>
            <person name="Wu L."/>
            <person name="Ma J."/>
        </authorList>
    </citation>
    <scope>NUCLEOTIDE SEQUENCE [LARGE SCALE GENOMIC DNA]</scope>
    <source>
        <strain evidence="7">NBRC 112416</strain>
    </source>
</reference>
<dbReference type="InterPro" id="IPR027417">
    <property type="entry name" value="P-loop_NTPase"/>
</dbReference>
<dbReference type="PANTHER" id="PTHR24220:SF86">
    <property type="entry name" value="ABC TRANSPORTER ABCH.1"/>
    <property type="match status" value="1"/>
</dbReference>
<comment type="similarity">
    <text evidence="1">Belongs to the ABC transporter superfamily.</text>
</comment>
<dbReference type="PROSITE" id="PS50893">
    <property type="entry name" value="ABC_TRANSPORTER_2"/>
    <property type="match status" value="1"/>
</dbReference>
<dbReference type="InterPro" id="IPR017871">
    <property type="entry name" value="ABC_transporter-like_CS"/>
</dbReference>
<dbReference type="CDD" id="cd03255">
    <property type="entry name" value="ABC_MJ0796_LolCDE_FtsE"/>
    <property type="match status" value="1"/>
</dbReference>
<evidence type="ECO:0000313" key="6">
    <source>
        <dbReference type="EMBL" id="GLQ53802.1"/>
    </source>
</evidence>
<dbReference type="GO" id="GO:0005524">
    <property type="term" value="F:ATP binding"/>
    <property type="evidence" value="ECO:0007669"/>
    <property type="project" value="UniProtKB-KW"/>
</dbReference>
<gene>
    <name evidence="6" type="ORF">GCM10010862_10610</name>
</gene>
<evidence type="ECO:0000256" key="4">
    <source>
        <dbReference type="ARBA" id="ARBA00022840"/>
    </source>
</evidence>
<protein>
    <submittedName>
        <fullName evidence="6">ABC transporter ATP-binding protein</fullName>
    </submittedName>
</protein>
<dbReference type="Gene3D" id="3.40.50.300">
    <property type="entry name" value="P-loop containing nucleotide triphosphate hydrolases"/>
    <property type="match status" value="1"/>
</dbReference>
<feature type="domain" description="ABC transporter" evidence="5">
    <location>
        <begin position="11"/>
        <end position="246"/>
    </location>
</feature>
<dbReference type="PROSITE" id="PS00211">
    <property type="entry name" value="ABC_TRANSPORTER_1"/>
    <property type="match status" value="1"/>
</dbReference>
<dbReference type="EMBL" id="BSNS01000007">
    <property type="protein sequence ID" value="GLQ53802.1"/>
    <property type="molecule type" value="Genomic_DNA"/>
</dbReference>
<accession>A0ABQ5W1C8</accession>
<name>A0ABQ5W1C8_9HYPH</name>
<evidence type="ECO:0000256" key="3">
    <source>
        <dbReference type="ARBA" id="ARBA00022741"/>
    </source>
</evidence>
<dbReference type="Pfam" id="PF00005">
    <property type="entry name" value="ABC_tran"/>
    <property type="match status" value="1"/>
</dbReference>
<keyword evidence="2" id="KW-0813">Transport</keyword>
<organism evidence="6 7">
    <name type="scientific">Devosia nitrariae</name>
    <dbReference type="NCBI Taxonomy" id="2071872"/>
    <lineage>
        <taxon>Bacteria</taxon>
        <taxon>Pseudomonadati</taxon>
        <taxon>Pseudomonadota</taxon>
        <taxon>Alphaproteobacteria</taxon>
        <taxon>Hyphomicrobiales</taxon>
        <taxon>Devosiaceae</taxon>
        <taxon>Devosia</taxon>
    </lineage>
</organism>
<dbReference type="InterPro" id="IPR017911">
    <property type="entry name" value="MacB-like_ATP-bd"/>
</dbReference>
<dbReference type="PANTHER" id="PTHR24220">
    <property type="entry name" value="IMPORT ATP-BINDING PROTEIN"/>
    <property type="match status" value="1"/>
</dbReference>
<evidence type="ECO:0000256" key="2">
    <source>
        <dbReference type="ARBA" id="ARBA00022448"/>
    </source>
</evidence>
<dbReference type="Proteomes" id="UP001156691">
    <property type="component" value="Unassembled WGS sequence"/>
</dbReference>
<evidence type="ECO:0000256" key="1">
    <source>
        <dbReference type="ARBA" id="ARBA00005417"/>
    </source>
</evidence>
<dbReference type="RefSeq" id="WP_284339255.1">
    <property type="nucleotide sequence ID" value="NZ_BSNS01000007.1"/>
</dbReference>
<keyword evidence="7" id="KW-1185">Reference proteome</keyword>
<evidence type="ECO:0000313" key="7">
    <source>
        <dbReference type="Proteomes" id="UP001156691"/>
    </source>
</evidence>
<comment type="caution">
    <text evidence="6">The sequence shown here is derived from an EMBL/GenBank/DDBJ whole genome shotgun (WGS) entry which is preliminary data.</text>
</comment>